<feature type="region of interest" description="Disordered" evidence="5">
    <location>
        <begin position="550"/>
        <end position="574"/>
    </location>
</feature>
<feature type="region of interest" description="Disordered" evidence="5">
    <location>
        <begin position="217"/>
        <end position="251"/>
    </location>
</feature>
<reference evidence="6" key="1">
    <citation type="submission" date="2013-10" db="EMBL/GenBank/DDBJ databases">
        <title>Genomic analysis of the causative agents of coccidiosis in chickens.</title>
        <authorList>
            <person name="Reid A.J."/>
            <person name="Blake D."/>
            <person name="Billington K."/>
            <person name="Browne H."/>
            <person name="Dunn M."/>
            <person name="Hung S."/>
            <person name="Kawahara F."/>
            <person name="Miranda-Saavedra D."/>
            <person name="Mourier T."/>
            <person name="Nagra H."/>
            <person name="Otto T.D."/>
            <person name="Rawlings N."/>
            <person name="Sanchez A."/>
            <person name="Sanders M."/>
            <person name="Subramaniam C."/>
            <person name="Tay Y."/>
            <person name="Dear P."/>
            <person name="Doerig C."/>
            <person name="Gruber A."/>
            <person name="Parkinson J."/>
            <person name="Shirley M."/>
            <person name="Wan K.L."/>
            <person name="Berriman M."/>
            <person name="Tomley F."/>
            <person name="Pain A."/>
        </authorList>
    </citation>
    <scope>NUCLEOTIDE SEQUENCE [LARGE SCALE GENOMIC DNA]</scope>
    <source>
        <strain evidence="6">Houghton</strain>
    </source>
</reference>
<feature type="compositionally biased region" description="Polar residues" evidence="5">
    <location>
        <begin position="1316"/>
        <end position="1333"/>
    </location>
</feature>
<dbReference type="PANTHER" id="PTHR22889">
    <property type="entry name" value="WD REPEAT-CONTAINING PROTEIN 89"/>
    <property type="match status" value="1"/>
</dbReference>
<feature type="compositionally biased region" description="Basic and acidic residues" evidence="5">
    <location>
        <begin position="391"/>
        <end position="405"/>
    </location>
</feature>
<dbReference type="OrthoDB" id="348083at2759"/>
<keyword evidence="1 3" id="KW-0853">WD repeat</keyword>
<dbReference type="EMBL" id="HG708846">
    <property type="protein sequence ID" value="CDI87956.1"/>
    <property type="molecule type" value="Genomic_DNA"/>
</dbReference>
<keyword evidence="4" id="KW-0175">Coiled coil</keyword>
<feature type="region of interest" description="Disordered" evidence="5">
    <location>
        <begin position="1901"/>
        <end position="1922"/>
    </location>
</feature>
<dbReference type="VEuPathDB" id="ToxoDB:EPH_0021220"/>
<gene>
    <name evidence="6" type="ORF">EPH_0021220</name>
</gene>
<feature type="region of interest" description="Disordered" evidence="5">
    <location>
        <begin position="998"/>
        <end position="1024"/>
    </location>
</feature>
<dbReference type="InterPro" id="IPR001680">
    <property type="entry name" value="WD40_rpt"/>
</dbReference>
<dbReference type="InterPro" id="IPR015943">
    <property type="entry name" value="WD40/YVTN_repeat-like_dom_sf"/>
</dbReference>
<organism evidence="6 7">
    <name type="scientific">Eimeria praecox</name>
    <dbReference type="NCBI Taxonomy" id="51316"/>
    <lineage>
        <taxon>Eukaryota</taxon>
        <taxon>Sar</taxon>
        <taxon>Alveolata</taxon>
        <taxon>Apicomplexa</taxon>
        <taxon>Conoidasida</taxon>
        <taxon>Coccidia</taxon>
        <taxon>Eucoccidiorida</taxon>
        <taxon>Eimeriorina</taxon>
        <taxon>Eimeriidae</taxon>
        <taxon>Eimeria</taxon>
    </lineage>
</organism>
<evidence type="ECO:0000256" key="3">
    <source>
        <dbReference type="PROSITE-ProRule" id="PRU00221"/>
    </source>
</evidence>
<name>U6H5U7_9EIME</name>
<dbReference type="PROSITE" id="PS50294">
    <property type="entry name" value="WD_REPEATS_REGION"/>
    <property type="match status" value="1"/>
</dbReference>
<dbReference type="PANTHER" id="PTHR22889:SF0">
    <property type="entry name" value="WD REPEAT-CONTAINING PROTEIN 89"/>
    <property type="match status" value="1"/>
</dbReference>
<feature type="compositionally biased region" description="Low complexity" evidence="5">
    <location>
        <begin position="1303"/>
        <end position="1315"/>
    </location>
</feature>
<dbReference type="InterPro" id="IPR039328">
    <property type="entry name" value="WDR89"/>
</dbReference>
<dbReference type="Pfam" id="PF00400">
    <property type="entry name" value="WD40"/>
    <property type="match status" value="1"/>
</dbReference>
<dbReference type="InterPro" id="IPR019775">
    <property type="entry name" value="WD40_repeat_CS"/>
</dbReference>
<evidence type="ECO:0000256" key="5">
    <source>
        <dbReference type="SAM" id="MobiDB-lite"/>
    </source>
</evidence>
<dbReference type="SMART" id="SM00320">
    <property type="entry name" value="WD40"/>
    <property type="match status" value="3"/>
</dbReference>
<protein>
    <submittedName>
        <fullName evidence="6">WD domain, G-beta repeat-containing protein, putative</fullName>
    </submittedName>
</protein>
<evidence type="ECO:0000256" key="2">
    <source>
        <dbReference type="ARBA" id="ARBA00022737"/>
    </source>
</evidence>
<feature type="repeat" description="WD" evidence="3">
    <location>
        <begin position="1528"/>
        <end position="1570"/>
    </location>
</feature>
<feature type="compositionally biased region" description="Polar residues" evidence="5">
    <location>
        <begin position="221"/>
        <end position="239"/>
    </location>
</feature>
<feature type="region of interest" description="Disordered" evidence="5">
    <location>
        <begin position="1278"/>
        <end position="1339"/>
    </location>
</feature>
<dbReference type="PROSITE" id="PS50082">
    <property type="entry name" value="WD_REPEATS_2"/>
    <property type="match status" value="1"/>
</dbReference>
<sequence>MSVHASPLMELGTWLHACVDALVDLPFAVLISVRCSCGDLQAAHWQLREIAWGVGTAFASLFERGEFPGSVFGGGDFSVFPAAPEASAAAFGYNDRQMNSNSNSSYQNQQQQQCLQGFANSQTPSSSRNITAREDLWNWKLDRQAIPPLHIRRLAELYGASNVRRFTLAKASWTFAAISNLSAPHLEQEEVSRRLESLEQVGSSLTALLHEMIQDADPDTQTDASGNSKRVASPSQGLQESGPARHANRNKTPQERIALHNVLEALRSQLQQMQWTKEFPTQDVYFSLMLLSQVQEALGQIDIACSTAEAAAVTATTVSDLQEGFCLQPTVLNGIRAWQRVARLLLSQRQLTAATQLTTRLLQLSSGRQPAALSRGKLKLNVAAEGGNEGATREEESQAADSLDRDELSCLPVPPSAPGMPANLVPVEGAICAPAAVVELLVLLADVLIATGQPTKALCLCKWARYYAKEAHLQRGAAFSDASLLASHILAECPALLKVAQTEDSKVISCWETDPLDGISTSVDSEIDANALWGLIANLRRDALLQQNAETQQRIRSSTSTTNSSSNNDSNSAPFKGDASLRIHCVQEASAADPVTADDSGEEINKQKRPQRLTAVDLWRPAALPTLHHLYREERTSEAPAAKEESLNLYDPRNRRKASLLLQLAEAVQHQPGQTAAYFNLVQLAGGQLQRLGEPNPPLCARVWLHQLHAFRLQLELHLQQRQLLLLQRQEQQLQLGSAGEPVEAAESRKEEDQLAALDGLMTEQLLRYFKTVVQIAAFVDTYCGSDLYIHRELFSEALLLSVLMLSISKQLPAQSAAASASGRGGESEESMLKRASFRGAQLCMLALCHIERQRQRTAYQMNNTELETTLQSARCPKPLIRLFAALGHSYNSGKSGNETSVDESFSCGAALNVLQEATRRCGSRIGVLSQGRRIANCLHFVLVNLFSTQTAIGLSPILAADSFAGALGQILQEGEEGRRSLPLAEVNSSLGVNGKKEAQREAARVQQQPYEAPDAQATTGASAAGEATSASVVSNEILLECLRLPQLLLSINSNGSNSVSAQMLWLPPGAASEESLELIRRALAVSTSLSGGIQEEGLSPFSRATVTSVTSRGQFSLALGSAKHDSRPQGKGHQQTSPRDQAVLVAIFAGPEVGASSVAAEASNPTLANLNGSNNNNTSNGAGIGIAVCLKTCSRQRIQALAGACHSVAVEWRREMKALQSVGGNNSYLSAVKAEDESLESRTVDIFARIFVLFSEGKRLCAEAGEIVNAFEPDIVENSPTGATAAGKTADTPKRAADGSTQQHQPQQQQQQQQDSSGSKQEGKLSASTTSGVAPDRIRLHVATTRQGDLPKGSAAASAAADHNNALTSSAAPNADHSSKASGILLSKRRTRARKSIADFLAETSGIQKTSLEAERSESYSAAARLLVELKKEMRISEENNNNNNTEVEGCGPTRGGRSGQLKHLPAIKPVACLELPPKENSGFNEPPCLQHIVRSPTLSKDICCIDASSTIYMVDAQQLRCTYTVENAHCAPVTSSSFLHHNSHVLVTTSQDGAVKLWDLRSPHSRNQEGNQATADAAVQVAPPGSREADMWALAVRGDDLVFAVSFKNSIKGYDLRAVCSQTSSRSPSTASPASNEQQERRAGKQKRSKRLLWDIQVHGDSVTALQFHPVYPQLLFSGGEDSLVCLSDTSTARKAGGGGQGNGDEDGESSLVYCFSQDRAVKGLSLVGPDAACICVRSSMEDVGLWQLDGLERFRNNNNTATAAGMSGSSTSTAEVYGHRRAEWLAIRSHPAIKEGDSCGYVVDTFYDSVVGRLFVLAGSVSGQLLLLHANLDGVTPAAVFRSRSSSSSGAVAASVSQGHSGVVRGAIATPGSENSGFGLITCGEDGRICSWSQASSRCGVESSSNNSSSSRNHHARPY</sequence>
<dbReference type="Gene3D" id="2.130.10.10">
    <property type="entry name" value="YVTN repeat-like/Quinoprotein amine dehydrogenase"/>
    <property type="match status" value="2"/>
</dbReference>
<evidence type="ECO:0000256" key="4">
    <source>
        <dbReference type="SAM" id="Coils"/>
    </source>
</evidence>
<feature type="coiled-coil region" evidence="4">
    <location>
        <begin position="1421"/>
        <end position="1448"/>
    </location>
</feature>
<reference evidence="6" key="2">
    <citation type="submission" date="2013-10" db="EMBL/GenBank/DDBJ databases">
        <authorList>
            <person name="Aslett M."/>
        </authorList>
    </citation>
    <scope>NUCLEOTIDE SEQUENCE [LARGE SCALE GENOMIC DNA]</scope>
    <source>
        <strain evidence="6">Houghton</strain>
    </source>
</reference>
<feature type="compositionally biased region" description="Low complexity" evidence="5">
    <location>
        <begin position="1624"/>
        <end position="1637"/>
    </location>
</feature>
<evidence type="ECO:0000256" key="1">
    <source>
        <dbReference type="ARBA" id="ARBA00022574"/>
    </source>
</evidence>
<proteinExistence type="predicted"/>
<feature type="region of interest" description="Disordered" evidence="5">
    <location>
        <begin position="384"/>
        <end position="405"/>
    </location>
</feature>
<evidence type="ECO:0000313" key="6">
    <source>
        <dbReference type="EMBL" id="CDI87956.1"/>
    </source>
</evidence>
<keyword evidence="7" id="KW-1185">Reference proteome</keyword>
<dbReference type="Proteomes" id="UP000018201">
    <property type="component" value="Unassembled WGS sequence"/>
</dbReference>
<feature type="compositionally biased region" description="Low complexity" evidence="5">
    <location>
        <begin position="1281"/>
        <end position="1291"/>
    </location>
</feature>
<dbReference type="SUPFAM" id="SSF50978">
    <property type="entry name" value="WD40 repeat-like"/>
    <property type="match status" value="1"/>
</dbReference>
<feature type="compositionally biased region" description="Low complexity" evidence="5">
    <location>
        <begin position="557"/>
        <end position="572"/>
    </location>
</feature>
<keyword evidence="2" id="KW-0677">Repeat</keyword>
<dbReference type="InterPro" id="IPR036322">
    <property type="entry name" value="WD40_repeat_dom_sf"/>
</dbReference>
<dbReference type="PROSITE" id="PS00678">
    <property type="entry name" value="WD_REPEATS_1"/>
    <property type="match status" value="1"/>
</dbReference>
<evidence type="ECO:0000313" key="7">
    <source>
        <dbReference type="Proteomes" id="UP000018201"/>
    </source>
</evidence>
<feature type="region of interest" description="Disordered" evidence="5">
    <location>
        <begin position="1624"/>
        <end position="1650"/>
    </location>
</feature>
<accession>U6H5U7</accession>